<feature type="signal peptide" evidence="1">
    <location>
        <begin position="1"/>
        <end position="23"/>
    </location>
</feature>
<evidence type="ECO:0008006" key="4">
    <source>
        <dbReference type="Google" id="ProtNLM"/>
    </source>
</evidence>
<sequence>MIPTSKAALPSLLSVLSLFSTCTDNISAPQHSMMSEPMHRLVTVFQQPRTDTNANIITRCYHSNPRLPIRSNLVSFALMLTEPYSWSLPLNCFPLLETKSVAVLRNALKKKKKAFYKFVLAAFPSYFLP</sequence>
<dbReference type="EMBL" id="JAHRIO010060075">
    <property type="protein sequence ID" value="MEQ2177376.1"/>
    <property type="molecule type" value="Genomic_DNA"/>
</dbReference>
<proteinExistence type="predicted"/>
<protein>
    <recommendedName>
        <fullName evidence="4">Secreted protein</fullName>
    </recommendedName>
</protein>
<gene>
    <name evidence="2" type="ORF">GOODEAATRI_002860</name>
</gene>
<organism evidence="2 3">
    <name type="scientific">Goodea atripinnis</name>
    <dbReference type="NCBI Taxonomy" id="208336"/>
    <lineage>
        <taxon>Eukaryota</taxon>
        <taxon>Metazoa</taxon>
        <taxon>Chordata</taxon>
        <taxon>Craniata</taxon>
        <taxon>Vertebrata</taxon>
        <taxon>Euteleostomi</taxon>
        <taxon>Actinopterygii</taxon>
        <taxon>Neopterygii</taxon>
        <taxon>Teleostei</taxon>
        <taxon>Neoteleostei</taxon>
        <taxon>Acanthomorphata</taxon>
        <taxon>Ovalentaria</taxon>
        <taxon>Atherinomorphae</taxon>
        <taxon>Cyprinodontiformes</taxon>
        <taxon>Goodeidae</taxon>
        <taxon>Goodea</taxon>
    </lineage>
</organism>
<feature type="chain" id="PRO_5046238714" description="Secreted protein" evidence="1">
    <location>
        <begin position="24"/>
        <end position="129"/>
    </location>
</feature>
<keyword evidence="1" id="KW-0732">Signal</keyword>
<dbReference type="Proteomes" id="UP001476798">
    <property type="component" value="Unassembled WGS sequence"/>
</dbReference>
<accession>A0ABV0P118</accession>
<name>A0ABV0P118_9TELE</name>
<reference evidence="2 3" key="1">
    <citation type="submission" date="2021-06" db="EMBL/GenBank/DDBJ databases">
        <authorList>
            <person name="Palmer J.M."/>
        </authorList>
    </citation>
    <scope>NUCLEOTIDE SEQUENCE [LARGE SCALE GENOMIC DNA]</scope>
    <source>
        <strain evidence="2 3">GA_2019</strain>
        <tissue evidence="2">Muscle</tissue>
    </source>
</reference>
<evidence type="ECO:0000256" key="1">
    <source>
        <dbReference type="SAM" id="SignalP"/>
    </source>
</evidence>
<comment type="caution">
    <text evidence="2">The sequence shown here is derived from an EMBL/GenBank/DDBJ whole genome shotgun (WGS) entry which is preliminary data.</text>
</comment>
<keyword evidence="3" id="KW-1185">Reference proteome</keyword>
<evidence type="ECO:0000313" key="2">
    <source>
        <dbReference type="EMBL" id="MEQ2177376.1"/>
    </source>
</evidence>
<evidence type="ECO:0000313" key="3">
    <source>
        <dbReference type="Proteomes" id="UP001476798"/>
    </source>
</evidence>